<feature type="domain" description="Alpha/beta hydrolase fold-3" evidence="2">
    <location>
        <begin position="135"/>
        <end position="344"/>
    </location>
</feature>
<evidence type="ECO:0000313" key="3">
    <source>
        <dbReference type="EMBL" id="VTT78112.1"/>
    </source>
</evidence>
<dbReference type="Gene3D" id="3.40.50.1820">
    <property type="entry name" value="alpha/beta hydrolase"/>
    <property type="match status" value="1"/>
</dbReference>
<dbReference type="PANTHER" id="PTHR48081:SF8">
    <property type="entry name" value="ALPHA_BETA HYDROLASE FOLD-3 DOMAIN-CONTAINING PROTEIN-RELATED"/>
    <property type="match status" value="1"/>
</dbReference>
<dbReference type="GO" id="GO:0016787">
    <property type="term" value="F:hydrolase activity"/>
    <property type="evidence" value="ECO:0007669"/>
    <property type="project" value="UniProtKB-KW"/>
</dbReference>
<dbReference type="PANTHER" id="PTHR48081">
    <property type="entry name" value="AB HYDROLASE SUPERFAMILY PROTEIN C4A8.06C"/>
    <property type="match status" value="1"/>
</dbReference>
<dbReference type="Pfam" id="PF07859">
    <property type="entry name" value="Abhydrolase_3"/>
    <property type="match status" value="1"/>
</dbReference>
<dbReference type="InterPro" id="IPR029058">
    <property type="entry name" value="AB_hydrolase_fold"/>
</dbReference>
<dbReference type="EMBL" id="CABFJX010000390">
    <property type="protein sequence ID" value="VTT78112.1"/>
    <property type="molecule type" value="Genomic_DNA"/>
</dbReference>
<proteinExistence type="predicted"/>
<dbReference type="InterPro" id="IPR050300">
    <property type="entry name" value="GDXG_lipolytic_enzyme"/>
</dbReference>
<dbReference type="AlphaFoldDB" id="A0A9Q9RYC1"/>
<dbReference type="InterPro" id="IPR013094">
    <property type="entry name" value="AB_hydrolase_3"/>
</dbReference>
<sequence length="383" mass="42098">MAYEKCSIGWTATVGANSQQIRESRPKTSVDIAAWELIYLKLMSVNVRPKSVSDKVRATRLELVDRLEKQLANAKQWYDFDDPQDYRKARAEGTHGFDRLQVNDQARLVYAPRRDGQRIELRVIEPPAPSKGVFLHFHASGFVIGSNASYDGYLTRISEVSGLTVASVEYRLAPEQPFPAGRDDCVDAALFTLSAQGISDLGAPLRVIGGESAGAWLAVAVVLELRDEYGIDVKSQIAAICASYGIYDLTYTPSLLSHKRNIVISRESMIKFSEAAFGHIPFVERKRPDISPLYADLGNLPPAHFLVGNIEPLLDDSIFMAARWINAGSEAELHVVEGACHAFTLFALGNVTNVGVQAVVDFIQAQLQRFATSMSMANSTQSS</sequence>
<organism evidence="3 4">
    <name type="scientific">Fusarium fujikuroi</name>
    <name type="common">Bakanae and foot rot disease fungus</name>
    <name type="synonym">Gibberella fujikuroi</name>
    <dbReference type="NCBI Taxonomy" id="5127"/>
    <lineage>
        <taxon>Eukaryota</taxon>
        <taxon>Fungi</taxon>
        <taxon>Dikarya</taxon>
        <taxon>Ascomycota</taxon>
        <taxon>Pezizomycotina</taxon>
        <taxon>Sordariomycetes</taxon>
        <taxon>Hypocreomycetidae</taxon>
        <taxon>Hypocreales</taxon>
        <taxon>Nectriaceae</taxon>
        <taxon>Fusarium</taxon>
        <taxon>Fusarium fujikuroi species complex</taxon>
    </lineage>
</organism>
<protein>
    <recommendedName>
        <fullName evidence="2">Alpha/beta hydrolase fold-3 domain-containing protein</fullName>
    </recommendedName>
</protein>
<comment type="caution">
    <text evidence="3">The sequence shown here is derived from an EMBL/GenBank/DDBJ whole genome shotgun (WGS) entry which is preliminary data.</text>
</comment>
<evidence type="ECO:0000259" key="2">
    <source>
        <dbReference type="Pfam" id="PF07859"/>
    </source>
</evidence>
<evidence type="ECO:0000313" key="4">
    <source>
        <dbReference type="Proteomes" id="UP000760494"/>
    </source>
</evidence>
<reference evidence="3" key="1">
    <citation type="submission" date="2019-05" db="EMBL/GenBank/DDBJ databases">
        <authorList>
            <person name="Piombo E."/>
        </authorList>
    </citation>
    <scope>NUCLEOTIDE SEQUENCE</scope>
    <source>
        <strain evidence="3">C2S</strain>
    </source>
</reference>
<name>A0A9Q9RYC1_FUSFU</name>
<dbReference type="SUPFAM" id="SSF53474">
    <property type="entry name" value="alpha/beta-Hydrolases"/>
    <property type="match status" value="1"/>
</dbReference>
<accession>A0A9Q9RYC1</accession>
<gene>
    <name evidence="3" type="ORF">C2S_10874</name>
</gene>
<evidence type="ECO:0000256" key="1">
    <source>
        <dbReference type="ARBA" id="ARBA00022801"/>
    </source>
</evidence>
<dbReference type="Proteomes" id="UP000760494">
    <property type="component" value="Unassembled WGS sequence"/>
</dbReference>
<keyword evidence="1" id="KW-0378">Hydrolase</keyword>